<evidence type="ECO:0000256" key="2">
    <source>
        <dbReference type="ARBA" id="ARBA00006540"/>
    </source>
</evidence>
<dbReference type="STRING" id="379508.A5DSY3"/>
<dbReference type="GO" id="GO:0005762">
    <property type="term" value="C:mitochondrial large ribosomal subunit"/>
    <property type="evidence" value="ECO:0007669"/>
    <property type="project" value="TreeGrafter"/>
</dbReference>
<sequence length="278" mass="30565">MFGISLLRLHNNVLPAFQQSVRTAAQITSIHAVTSIKTAPSIKQHTVEQGNERKQLLSRPGLFGIKRGMITWFTPKGEQFAATVIEIDSCEVIGQKTRDQHGYDANIIGTIDKLKNYPREAELKMFEEAGVSPKHKFGEFRVLDTNNLIPVGTELKADYFSVGQMVDIKGITKGKGFAGVMKRWNFAGNNATHGVSKAHRTPGSMGGNQNPGRVLPGKKMPGRMGCDNRTEFNKEVLHVDGDAGLLIVKGNIPGPNKSIVRISDALKLYGKRRFQVLS</sequence>
<evidence type="ECO:0000256" key="7">
    <source>
        <dbReference type="ARBA" id="ARBA00035209"/>
    </source>
</evidence>
<evidence type="ECO:0000256" key="6">
    <source>
        <dbReference type="ARBA" id="ARBA00023274"/>
    </source>
</evidence>
<dbReference type="InterPro" id="IPR019926">
    <property type="entry name" value="Ribosomal_uL3_CS"/>
</dbReference>
<dbReference type="AlphaFoldDB" id="A5DSY3"/>
<dbReference type="InterPro" id="IPR000597">
    <property type="entry name" value="Ribosomal_uL3"/>
</dbReference>
<dbReference type="OrthoDB" id="274683at2759"/>
<keyword evidence="4 8" id="KW-0689">Ribosomal protein</keyword>
<evidence type="ECO:0000256" key="3">
    <source>
        <dbReference type="ARBA" id="ARBA00022946"/>
    </source>
</evidence>
<dbReference type="SUPFAM" id="SSF50447">
    <property type="entry name" value="Translation proteins"/>
    <property type="match status" value="1"/>
</dbReference>
<evidence type="ECO:0000256" key="5">
    <source>
        <dbReference type="ARBA" id="ARBA00023128"/>
    </source>
</evidence>
<feature type="region of interest" description="Disordered" evidence="9">
    <location>
        <begin position="194"/>
        <end position="217"/>
    </location>
</feature>
<dbReference type="PANTHER" id="PTHR11229:SF8">
    <property type="entry name" value="LARGE RIBOSOMAL SUBUNIT PROTEIN UL3M"/>
    <property type="match status" value="1"/>
</dbReference>
<keyword evidence="6 8" id="KW-0687">Ribonucleoprotein</keyword>
<dbReference type="EMBL" id="CH981524">
    <property type="protein sequence ID" value="EDK42291.1"/>
    <property type="molecule type" value="Genomic_DNA"/>
</dbReference>
<reference evidence="10 11" key="1">
    <citation type="journal article" date="2009" name="Nature">
        <title>Evolution of pathogenicity and sexual reproduction in eight Candida genomes.</title>
        <authorList>
            <person name="Butler G."/>
            <person name="Rasmussen M.D."/>
            <person name="Lin M.F."/>
            <person name="Santos M.A."/>
            <person name="Sakthikumar S."/>
            <person name="Munro C.A."/>
            <person name="Rheinbay E."/>
            <person name="Grabherr M."/>
            <person name="Forche A."/>
            <person name="Reedy J.L."/>
            <person name="Agrafioti I."/>
            <person name="Arnaud M.B."/>
            <person name="Bates S."/>
            <person name="Brown A.J."/>
            <person name="Brunke S."/>
            <person name="Costanzo M.C."/>
            <person name="Fitzpatrick D.A."/>
            <person name="de Groot P.W."/>
            <person name="Harris D."/>
            <person name="Hoyer L.L."/>
            <person name="Hube B."/>
            <person name="Klis F.M."/>
            <person name="Kodira C."/>
            <person name="Lennard N."/>
            <person name="Logue M.E."/>
            <person name="Martin R."/>
            <person name="Neiman A.M."/>
            <person name="Nikolaou E."/>
            <person name="Quail M.A."/>
            <person name="Quinn J."/>
            <person name="Santos M.C."/>
            <person name="Schmitzberger F.F."/>
            <person name="Sherlock G."/>
            <person name="Shah P."/>
            <person name="Silverstein K.A."/>
            <person name="Skrzypek M.S."/>
            <person name="Soll D."/>
            <person name="Staggs R."/>
            <person name="Stansfield I."/>
            <person name="Stumpf M.P."/>
            <person name="Sudbery P.E."/>
            <person name="Srikantha T."/>
            <person name="Zeng Q."/>
            <person name="Berman J."/>
            <person name="Berriman M."/>
            <person name="Heitman J."/>
            <person name="Gow N.A."/>
            <person name="Lorenz M.C."/>
            <person name="Birren B.W."/>
            <person name="Kellis M."/>
            <person name="Cuomo C.A."/>
        </authorList>
    </citation>
    <scope>NUCLEOTIDE SEQUENCE [LARGE SCALE GENOMIC DNA]</scope>
    <source>
        <strain evidence="11">ATCC 11503 / BCRC 21390 / CBS 2605 / JCM 1781 / NBRC 1676 / NRRL YB-4239</strain>
    </source>
</reference>
<dbReference type="GeneID" id="5234671"/>
<keyword evidence="5" id="KW-0496">Mitochondrion</keyword>
<keyword evidence="3" id="KW-0809">Transit peptide</keyword>
<dbReference type="InParanoid" id="A5DSY3"/>
<accession>A5DSY3</accession>
<evidence type="ECO:0000313" key="10">
    <source>
        <dbReference type="EMBL" id="EDK42291.1"/>
    </source>
</evidence>
<comment type="similarity">
    <text evidence="2 8">Belongs to the universal ribosomal protein uL3 family.</text>
</comment>
<name>A5DSY3_LODEL</name>
<evidence type="ECO:0000256" key="1">
    <source>
        <dbReference type="ARBA" id="ARBA00004173"/>
    </source>
</evidence>
<protein>
    <recommendedName>
        <fullName evidence="7">Large ribosomal subunit protein uL3m</fullName>
    </recommendedName>
</protein>
<dbReference type="PROSITE" id="PS00474">
    <property type="entry name" value="RIBOSOMAL_L3"/>
    <property type="match status" value="1"/>
</dbReference>
<proteinExistence type="inferred from homology"/>
<dbReference type="KEGG" id="lel:PVL30_000458"/>
<keyword evidence="11" id="KW-1185">Reference proteome</keyword>
<evidence type="ECO:0000256" key="9">
    <source>
        <dbReference type="SAM" id="MobiDB-lite"/>
    </source>
</evidence>
<dbReference type="GO" id="GO:0003735">
    <property type="term" value="F:structural constituent of ribosome"/>
    <property type="evidence" value="ECO:0007669"/>
    <property type="project" value="InterPro"/>
</dbReference>
<dbReference type="OMA" id="GKNIPCT"/>
<dbReference type="InterPro" id="IPR019927">
    <property type="entry name" value="Ribosomal_uL3_bac/org-type"/>
</dbReference>
<comment type="subcellular location">
    <subcellularLocation>
        <location evidence="1">Mitochondrion</location>
    </subcellularLocation>
</comment>
<dbReference type="HOGENOM" id="CLU_044142_4_1_1"/>
<dbReference type="NCBIfam" id="TIGR03625">
    <property type="entry name" value="L3_bact"/>
    <property type="match status" value="1"/>
</dbReference>
<evidence type="ECO:0000313" key="11">
    <source>
        <dbReference type="Proteomes" id="UP000001996"/>
    </source>
</evidence>
<dbReference type="FunFam" id="2.40.30.10:FF:000004">
    <property type="entry name" value="50S ribosomal protein L3"/>
    <property type="match status" value="1"/>
</dbReference>
<evidence type="ECO:0000256" key="4">
    <source>
        <dbReference type="ARBA" id="ARBA00022980"/>
    </source>
</evidence>
<dbReference type="PANTHER" id="PTHR11229">
    <property type="entry name" value="50S RIBOSOMAL PROTEIN L3"/>
    <property type="match status" value="1"/>
</dbReference>
<dbReference type="Pfam" id="PF00297">
    <property type="entry name" value="Ribosomal_L3"/>
    <property type="match status" value="1"/>
</dbReference>
<dbReference type="Gene3D" id="2.40.30.10">
    <property type="entry name" value="Translation factors"/>
    <property type="match status" value="2"/>
</dbReference>
<dbReference type="GO" id="GO:0006412">
    <property type="term" value="P:translation"/>
    <property type="evidence" value="ECO:0007669"/>
    <property type="project" value="InterPro"/>
</dbReference>
<organism evidence="10 11">
    <name type="scientific">Lodderomyces elongisporus (strain ATCC 11503 / CBS 2605 / JCM 1781 / NBRC 1676 / NRRL YB-4239)</name>
    <name type="common">Yeast</name>
    <name type="synonym">Saccharomyces elongisporus</name>
    <dbReference type="NCBI Taxonomy" id="379508"/>
    <lineage>
        <taxon>Eukaryota</taxon>
        <taxon>Fungi</taxon>
        <taxon>Dikarya</taxon>
        <taxon>Ascomycota</taxon>
        <taxon>Saccharomycotina</taxon>
        <taxon>Pichiomycetes</taxon>
        <taxon>Debaryomycetaceae</taxon>
        <taxon>Candida/Lodderomyces clade</taxon>
        <taxon>Lodderomyces</taxon>
    </lineage>
</organism>
<evidence type="ECO:0000256" key="8">
    <source>
        <dbReference type="RuleBase" id="RU003905"/>
    </source>
</evidence>
<gene>
    <name evidence="10" type="ORF">LELG_00469</name>
</gene>
<dbReference type="InterPro" id="IPR009000">
    <property type="entry name" value="Transl_B-barrel_sf"/>
</dbReference>
<dbReference type="Proteomes" id="UP000001996">
    <property type="component" value="Unassembled WGS sequence"/>
</dbReference>
<dbReference type="FunCoup" id="A5DSY3">
    <property type="interactions" value="828"/>
</dbReference>
<dbReference type="eggNOG" id="KOG3141">
    <property type="taxonomic scope" value="Eukaryota"/>
</dbReference>